<dbReference type="EMBL" id="BK015985">
    <property type="protein sequence ID" value="DAF88462.1"/>
    <property type="molecule type" value="Genomic_DNA"/>
</dbReference>
<organism evidence="1">
    <name type="scientific">Siphoviridae sp. ctdHi7</name>
    <dbReference type="NCBI Taxonomy" id="2825577"/>
    <lineage>
        <taxon>Viruses</taxon>
        <taxon>Duplodnaviria</taxon>
        <taxon>Heunggongvirae</taxon>
        <taxon>Uroviricota</taxon>
        <taxon>Caudoviricetes</taxon>
    </lineage>
</organism>
<name>A0A8S5U203_9CAUD</name>
<protein>
    <submittedName>
        <fullName evidence="1">Uncharacterized protein</fullName>
    </submittedName>
</protein>
<reference evidence="1" key="1">
    <citation type="journal article" date="2021" name="Proc. Natl. Acad. Sci. U.S.A.">
        <title>A Catalog of Tens of Thousands of Viruses from Human Metagenomes Reveals Hidden Associations with Chronic Diseases.</title>
        <authorList>
            <person name="Tisza M.J."/>
            <person name="Buck C.B."/>
        </authorList>
    </citation>
    <scope>NUCLEOTIDE SEQUENCE</scope>
    <source>
        <strain evidence="1">CtdHi7</strain>
    </source>
</reference>
<sequence length="173" mass="18725">MIIALIIIAVFIGIVIGIINAAKQGVRDSKELKQNTEAYSPSQTARMKHISGLPLPSGITVDVAYCDDKIVFVKESQNYVIRKENISYMEAMDGKTLQGQAADAAAGMLLFGVAGAALGALSSTSTYLVIAFESNGEAKNIVLDCNNNIPFVRSVLKEYQREKTNRPPETIEL</sequence>
<proteinExistence type="predicted"/>
<accession>A0A8S5U203</accession>
<evidence type="ECO:0000313" key="1">
    <source>
        <dbReference type="EMBL" id="DAF88462.1"/>
    </source>
</evidence>